<organism evidence="12 13">
    <name type="scientific">Fictibacillus terranigra</name>
    <dbReference type="NCBI Taxonomy" id="3058424"/>
    <lineage>
        <taxon>Bacteria</taxon>
        <taxon>Bacillati</taxon>
        <taxon>Bacillota</taxon>
        <taxon>Bacilli</taxon>
        <taxon>Bacillales</taxon>
        <taxon>Fictibacillaceae</taxon>
        <taxon>Fictibacillus</taxon>
    </lineage>
</organism>
<dbReference type="EMBL" id="JAUHLN010000002">
    <property type="protein sequence ID" value="MDN4073437.1"/>
    <property type="molecule type" value="Genomic_DNA"/>
</dbReference>
<keyword evidence="12" id="KW-0969">Cilium</keyword>
<keyword evidence="10" id="KW-1006">Bacterial flagellum protein export</keyword>
<dbReference type="RefSeq" id="WP_290399560.1">
    <property type="nucleotide sequence ID" value="NZ_JAUHLN010000002.1"/>
</dbReference>
<comment type="caution">
    <text evidence="12">The sequence shown here is derived from an EMBL/GenBank/DDBJ whole genome shotgun (WGS) entry which is preliminary data.</text>
</comment>
<dbReference type="Proteomes" id="UP001168694">
    <property type="component" value="Unassembled WGS sequence"/>
</dbReference>
<evidence type="ECO:0000256" key="8">
    <source>
        <dbReference type="ARBA" id="ARBA00022927"/>
    </source>
</evidence>
<keyword evidence="6" id="KW-0145">Chemotaxis</keyword>
<evidence type="ECO:0000256" key="11">
    <source>
        <dbReference type="SAM" id="Coils"/>
    </source>
</evidence>
<evidence type="ECO:0000256" key="1">
    <source>
        <dbReference type="ARBA" id="ARBA00004413"/>
    </source>
</evidence>
<evidence type="ECO:0000256" key="4">
    <source>
        <dbReference type="ARBA" id="ARBA00022448"/>
    </source>
</evidence>
<keyword evidence="7" id="KW-1005">Bacterial flagellum biogenesis</keyword>
<evidence type="ECO:0000256" key="7">
    <source>
        <dbReference type="ARBA" id="ARBA00022795"/>
    </source>
</evidence>
<evidence type="ECO:0000256" key="5">
    <source>
        <dbReference type="ARBA" id="ARBA00022475"/>
    </source>
</evidence>
<name>A0ABT8E6A1_9BACL</name>
<evidence type="ECO:0000256" key="3">
    <source>
        <dbReference type="ARBA" id="ARBA00020392"/>
    </source>
</evidence>
<comment type="subcellular location">
    <subcellularLocation>
        <location evidence="1">Cell membrane</location>
        <topology evidence="1">Peripheral membrane protein</topology>
        <orientation evidence="1">Cytoplasmic side</orientation>
    </subcellularLocation>
</comment>
<reference evidence="12" key="1">
    <citation type="submission" date="2023-06" db="EMBL/GenBank/DDBJ databases">
        <title>Draft Genome Sequences of Representative Paenibacillus Polymyxa, Bacillus cereus, Fictibacillus sp., and Brevibacillus agri Strains Isolated from Amazonian Dark Earth.</title>
        <authorList>
            <person name="Pellegrinetti T.A."/>
            <person name="Cunha I.C.M."/>
            <person name="Chaves M.G."/>
            <person name="Freitas A.S."/>
            <person name="Silva A.V.R."/>
            <person name="Tsai S.M."/>
            <person name="Mendes L.W."/>
        </authorList>
    </citation>
    <scope>NUCLEOTIDE SEQUENCE</scope>
    <source>
        <strain evidence="12">CENA-BCM004</strain>
    </source>
</reference>
<keyword evidence="11" id="KW-0175">Coiled coil</keyword>
<dbReference type="NCBIfam" id="TIGR02473">
    <property type="entry name" value="flagell_FliJ"/>
    <property type="match status" value="1"/>
</dbReference>
<keyword evidence="12" id="KW-0966">Cell projection</keyword>
<evidence type="ECO:0000256" key="9">
    <source>
        <dbReference type="ARBA" id="ARBA00023136"/>
    </source>
</evidence>
<evidence type="ECO:0000256" key="6">
    <source>
        <dbReference type="ARBA" id="ARBA00022500"/>
    </source>
</evidence>
<dbReference type="Gene3D" id="1.10.287.1700">
    <property type="match status" value="1"/>
</dbReference>
<keyword evidence="12" id="KW-0282">Flagellum</keyword>
<sequence>MSFDFKMEKILSLKTKEKEAVESEYGESVRMFESLAQTLYDLLRKKEEVEQHSDEQFRSRMVINELQQTQRFLLSLTQKINAVQSQVQKAREIMNITQQELVEKTIEVKKYEKLKEKQLADYQRLMTGIENQQNDEFSILRYINQ</sequence>
<evidence type="ECO:0000313" key="12">
    <source>
        <dbReference type="EMBL" id="MDN4073437.1"/>
    </source>
</evidence>
<evidence type="ECO:0000313" key="13">
    <source>
        <dbReference type="Proteomes" id="UP001168694"/>
    </source>
</evidence>
<evidence type="ECO:0000256" key="2">
    <source>
        <dbReference type="ARBA" id="ARBA00010004"/>
    </source>
</evidence>
<keyword evidence="8" id="KW-0653">Protein transport</keyword>
<keyword evidence="4" id="KW-0813">Transport</keyword>
<protein>
    <recommendedName>
        <fullName evidence="3">Flagellar FliJ protein</fullName>
    </recommendedName>
</protein>
<accession>A0ABT8E6A1</accession>
<dbReference type="InterPro" id="IPR012823">
    <property type="entry name" value="Flagell_FliJ"/>
</dbReference>
<gene>
    <name evidence="12" type="primary">fliJ</name>
    <name evidence="12" type="ORF">QYF49_10555</name>
</gene>
<comment type="similarity">
    <text evidence="2">Belongs to the FliJ family.</text>
</comment>
<proteinExistence type="inferred from homology"/>
<keyword evidence="9" id="KW-0472">Membrane</keyword>
<evidence type="ECO:0000256" key="10">
    <source>
        <dbReference type="ARBA" id="ARBA00023225"/>
    </source>
</evidence>
<dbReference type="InterPro" id="IPR053716">
    <property type="entry name" value="Flag_assembly_chemotaxis_eff"/>
</dbReference>
<keyword evidence="13" id="KW-1185">Reference proteome</keyword>
<keyword evidence="5" id="KW-1003">Cell membrane</keyword>
<dbReference type="Pfam" id="PF02050">
    <property type="entry name" value="FliJ"/>
    <property type="match status" value="1"/>
</dbReference>
<feature type="coiled-coil region" evidence="11">
    <location>
        <begin position="73"/>
        <end position="114"/>
    </location>
</feature>